<accession>A0AAE8PRM8</accession>
<organism evidence="2 3">
    <name type="scientific">Rhizobium ruizarguesonis</name>
    <dbReference type="NCBI Taxonomy" id="2081791"/>
    <lineage>
        <taxon>Bacteria</taxon>
        <taxon>Pseudomonadati</taxon>
        <taxon>Pseudomonadota</taxon>
        <taxon>Alphaproteobacteria</taxon>
        <taxon>Hyphomicrobiales</taxon>
        <taxon>Rhizobiaceae</taxon>
        <taxon>Rhizobium/Agrobacterium group</taxon>
        <taxon>Rhizobium</taxon>
    </lineage>
</organism>
<evidence type="ECO:0000313" key="2">
    <source>
        <dbReference type="EMBL" id="TBF00432.1"/>
    </source>
</evidence>
<dbReference type="Proteomes" id="UP000291892">
    <property type="component" value="Unassembled WGS sequence"/>
</dbReference>
<dbReference type="AlphaFoldDB" id="A0AAE8PRM8"/>
<protein>
    <submittedName>
        <fullName evidence="2">Uncharacterized protein</fullName>
    </submittedName>
</protein>
<dbReference type="RefSeq" id="WP_085065862.1">
    <property type="nucleotide sequence ID" value="NZ_CP088108.1"/>
</dbReference>
<gene>
    <name evidence="2" type="ORF">ELG94_39595</name>
    <name evidence="1" type="ORF">ELH40_37505</name>
</gene>
<dbReference type="EMBL" id="SIKX01000010">
    <property type="protein sequence ID" value="TBF00432.1"/>
    <property type="molecule type" value="Genomic_DNA"/>
</dbReference>
<proteinExistence type="predicted"/>
<evidence type="ECO:0000313" key="4">
    <source>
        <dbReference type="Proteomes" id="UP000294215"/>
    </source>
</evidence>
<sequence length="76" mass="8791">MAKITVYRAQKFDISTDEFRYSLRYWTREGANIADLTIDEGSAVEIDEEDLTPEGLCTDREYNPVRLRGFQTGVRP</sequence>
<name>A0AAE8PRM8_9HYPH</name>
<dbReference type="Proteomes" id="UP000294215">
    <property type="component" value="Unassembled WGS sequence"/>
</dbReference>
<dbReference type="EMBL" id="SIMR01000008">
    <property type="protein sequence ID" value="TBC01993.1"/>
    <property type="molecule type" value="Genomic_DNA"/>
</dbReference>
<evidence type="ECO:0000313" key="1">
    <source>
        <dbReference type="EMBL" id="TBC01993.1"/>
    </source>
</evidence>
<evidence type="ECO:0000313" key="3">
    <source>
        <dbReference type="Proteomes" id="UP000291892"/>
    </source>
</evidence>
<reference evidence="3 4" key="1">
    <citation type="submission" date="2019-02" db="EMBL/GenBank/DDBJ databases">
        <title>The genomic architecture of introgression among sibling species of bacteria.</title>
        <authorList>
            <person name="Cavassim M.I.A."/>
            <person name="Moeskjaer S."/>
            <person name="Moslemi C."/>
            <person name="Fields B."/>
            <person name="Bachmann A."/>
            <person name="Vilhjalmsson B."/>
            <person name="Schierup M.H."/>
            <person name="Young J.P.W."/>
            <person name="Andersen S.U."/>
        </authorList>
    </citation>
    <scope>NUCLEOTIDE SEQUENCE [LARGE SCALE GENOMIC DNA]</scope>
    <source>
        <strain evidence="2 3">SM42</strain>
        <strain evidence="1 4">SM92</strain>
    </source>
</reference>
<comment type="caution">
    <text evidence="2">The sequence shown here is derived from an EMBL/GenBank/DDBJ whole genome shotgun (WGS) entry which is preliminary data.</text>
</comment>